<evidence type="ECO:0000256" key="5">
    <source>
        <dbReference type="ARBA" id="ARBA00022833"/>
    </source>
</evidence>
<evidence type="ECO:0000259" key="9">
    <source>
        <dbReference type="PROSITE" id="PS50157"/>
    </source>
</evidence>
<evidence type="ECO:0000256" key="4">
    <source>
        <dbReference type="ARBA" id="ARBA00022771"/>
    </source>
</evidence>
<keyword evidence="2" id="KW-0479">Metal-binding</keyword>
<dbReference type="GO" id="GO:0000978">
    <property type="term" value="F:RNA polymerase II cis-regulatory region sequence-specific DNA binding"/>
    <property type="evidence" value="ECO:0007669"/>
    <property type="project" value="InterPro"/>
</dbReference>
<reference evidence="11" key="1">
    <citation type="journal article" date="2016" name="Genome Announc.">
        <title>Draft genome sequences of fungus Aspergillus calidoustus.</title>
        <authorList>
            <person name="Horn F."/>
            <person name="Linde J."/>
            <person name="Mattern D.J."/>
            <person name="Walther G."/>
            <person name="Guthke R."/>
            <person name="Scherlach K."/>
            <person name="Martin K."/>
            <person name="Brakhage A.A."/>
            <person name="Petzke L."/>
            <person name="Valiante V."/>
        </authorList>
    </citation>
    <scope>NUCLEOTIDE SEQUENCE [LARGE SCALE GENOMIC DNA]</scope>
    <source>
        <strain evidence="11">SF006504</strain>
    </source>
</reference>
<feature type="region of interest" description="Disordered" evidence="8">
    <location>
        <begin position="1"/>
        <end position="32"/>
    </location>
</feature>
<evidence type="ECO:0000256" key="8">
    <source>
        <dbReference type="SAM" id="MobiDB-lite"/>
    </source>
</evidence>
<accession>A0A0U5GHH2</accession>
<evidence type="ECO:0000313" key="10">
    <source>
        <dbReference type="EMBL" id="CEL10621.1"/>
    </source>
</evidence>
<dbReference type="OMA" id="PYEIAMS"/>
<feature type="domain" description="C2H2-type" evidence="9">
    <location>
        <begin position="67"/>
        <end position="90"/>
    </location>
</feature>
<dbReference type="InterPro" id="IPR036236">
    <property type="entry name" value="Znf_C2H2_sf"/>
</dbReference>
<dbReference type="CDD" id="cd12148">
    <property type="entry name" value="fungal_TF_MHR"/>
    <property type="match status" value="1"/>
</dbReference>
<proteinExistence type="predicted"/>
<keyword evidence="4 7" id="KW-0863">Zinc-finger</keyword>
<feature type="domain" description="C2H2-type" evidence="9">
    <location>
        <begin position="39"/>
        <end position="66"/>
    </location>
</feature>
<comment type="subcellular location">
    <subcellularLocation>
        <location evidence="1">Nucleus</location>
    </subcellularLocation>
</comment>
<dbReference type="EMBL" id="CDMC01000019">
    <property type="protein sequence ID" value="CEL10621.1"/>
    <property type="molecule type" value="Genomic_DNA"/>
</dbReference>
<name>A0A0U5GHH2_ASPCI</name>
<evidence type="ECO:0000256" key="7">
    <source>
        <dbReference type="PROSITE-ProRule" id="PRU00042"/>
    </source>
</evidence>
<evidence type="ECO:0000256" key="3">
    <source>
        <dbReference type="ARBA" id="ARBA00022737"/>
    </source>
</evidence>
<dbReference type="SMART" id="SM00355">
    <property type="entry name" value="ZnF_C2H2"/>
    <property type="match status" value="2"/>
</dbReference>
<dbReference type="Proteomes" id="UP000054771">
    <property type="component" value="Unassembled WGS sequence"/>
</dbReference>
<dbReference type="GO" id="GO:0005634">
    <property type="term" value="C:nucleus"/>
    <property type="evidence" value="ECO:0007669"/>
    <property type="project" value="UniProtKB-SubCell"/>
</dbReference>
<dbReference type="Pfam" id="PF04082">
    <property type="entry name" value="Fungal_trans"/>
    <property type="match status" value="1"/>
</dbReference>
<dbReference type="OrthoDB" id="654211at2759"/>
<keyword evidence="5" id="KW-0862">Zinc</keyword>
<dbReference type="AlphaFoldDB" id="A0A0U5GHH2"/>
<dbReference type="GO" id="GO:0008270">
    <property type="term" value="F:zinc ion binding"/>
    <property type="evidence" value="ECO:0007669"/>
    <property type="project" value="UniProtKB-KW"/>
</dbReference>
<dbReference type="SUPFAM" id="SSF57667">
    <property type="entry name" value="beta-beta-alpha zinc fingers"/>
    <property type="match status" value="1"/>
</dbReference>
<evidence type="ECO:0000313" key="11">
    <source>
        <dbReference type="Proteomes" id="UP000054771"/>
    </source>
</evidence>
<organism evidence="10 11">
    <name type="scientific">Aspergillus calidoustus</name>
    <dbReference type="NCBI Taxonomy" id="454130"/>
    <lineage>
        <taxon>Eukaryota</taxon>
        <taxon>Fungi</taxon>
        <taxon>Dikarya</taxon>
        <taxon>Ascomycota</taxon>
        <taxon>Pezizomycotina</taxon>
        <taxon>Eurotiomycetes</taxon>
        <taxon>Eurotiomycetidae</taxon>
        <taxon>Eurotiales</taxon>
        <taxon>Aspergillaceae</taxon>
        <taxon>Aspergillus</taxon>
        <taxon>Aspergillus subgen. Nidulantes</taxon>
    </lineage>
</organism>
<feature type="compositionally biased region" description="Basic and acidic residues" evidence="8">
    <location>
        <begin position="9"/>
        <end position="19"/>
    </location>
</feature>
<dbReference type="PANTHER" id="PTHR40626:SF10">
    <property type="entry name" value="C2H2-TYPE DOMAIN-CONTAINING PROTEIN"/>
    <property type="match status" value="1"/>
</dbReference>
<dbReference type="PROSITE" id="PS00028">
    <property type="entry name" value="ZINC_FINGER_C2H2_1"/>
    <property type="match status" value="2"/>
</dbReference>
<keyword evidence="11" id="KW-1185">Reference proteome</keyword>
<evidence type="ECO:0000256" key="6">
    <source>
        <dbReference type="ARBA" id="ARBA00023242"/>
    </source>
</evidence>
<dbReference type="Gene3D" id="3.30.160.60">
    <property type="entry name" value="Classic Zinc Finger"/>
    <property type="match status" value="2"/>
</dbReference>
<dbReference type="PANTHER" id="PTHR40626">
    <property type="entry name" value="MIP31509P"/>
    <property type="match status" value="1"/>
</dbReference>
<dbReference type="InterPro" id="IPR013087">
    <property type="entry name" value="Znf_C2H2_type"/>
</dbReference>
<dbReference type="PROSITE" id="PS50157">
    <property type="entry name" value="ZINC_FINGER_C2H2_2"/>
    <property type="match status" value="2"/>
</dbReference>
<keyword evidence="3" id="KW-0677">Repeat</keyword>
<dbReference type="InterPro" id="IPR051059">
    <property type="entry name" value="VerF-like"/>
</dbReference>
<protein>
    <recommendedName>
        <fullName evidence="9">C2H2-type domain-containing protein</fullName>
    </recommendedName>
</protein>
<evidence type="ECO:0000256" key="1">
    <source>
        <dbReference type="ARBA" id="ARBA00004123"/>
    </source>
</evidence>
<dbReference type="GO" id="GO:0000981">
    <property type="term" value="F:DNA-binding transcription factor activity, RNA polymerase II-specific"/>
    <property type="evidence" value="ECO:0007669"/>
    <property type="project" value="InterPro"/>
</dbReference>
<dbReference type="InterPro" id="IPR007219">
    <property type="entry name" value="XnlR_reg_dom"/>
</dbReference>
<dbReference type="GO" id="GO:0000785">
    <property type="term" value="C:chromatin"/>
    <property type="evidence" value="ECO:0007669"/>
    <property type="project" value="TreeGrafter"/>
</dbReference>
<dbReference type="STRING" id="454130.A0A0U5GHH2"/>
<keyword evidence="6" id="KW-0539">Nucleus</keyword>
<dbReference type="GO" id="GO:0006351">
    <property type="term" value="P:DNA-templated transcription"/>
    <property type="evidence" value="ECO:0007669"/>
    <property type="project" value="InterPro"/>
</dbReference>
<evidence type="ECO:0000256" key="2">
    <source>
        <dbReference type="ARBA" id="ARBA00022723"/>
    </source>
</evidence>
<sequence>MPLRKRRRPDLVEQTRVESIEEVQSAHPNTSHSAGERAFCCHFCTKAFHRKEHLQRHERLHTKERPFRCIVCPVTFARRDLLARHIRLTHEHDVVPHCDGEADYAGRDRSSSISRTIPERRDISRTPNQGALHDVTTGLSPDPASSCHEVLPFSVPSVSLDFGASQPAMLSPIPPVTPDMVSAQQTHSIGDFDLFIEGITPTYSGLSSLINDQHLLPLPPSPLFPTLGLQPRLQNSNSSSSVSNRLYALEPQLVDSFASTLPLSEPFHITKDSTEPQKISQRDWDHLLIEVQNLAPTTPKGLFLLSRHTMTRYIATYFAGFHRHLPFIHLPTFSSAKCPVELILSMATIGAVSAFDNNNATMLFRTAFAICQERLRQRKEQRHNMIFRAKTARPRPLRPTGIVGNVLPSSETFQSEPDLEGEQMYPFDPLPLAQALLLLMAVATWGNSEAIFNEAVGIQNVLVIYLRAEKLLEAQASTIPKWDIWIQEEGFKRTVAIIFCFLNFHTIVYDIPPPILNSEIKIHLPSCEKDWEAATDEEWQQARSKHEAEPHFQSIFASLFSAQRAESQQHCSSLGSYTLILALIQHIYFLRTVAKGKLQEDQTLSPTDMTEVERALRNWQLGWTHDPEAFLGPGSPLGPISFNSTALLRMAYIRLNVDLGPCRALTTHDPQDIAMSMYHSPPLARNRRLTRAVLYSAHALSIPVKIGVNIVAHNQAFSWSLQHSLCALECAFVISKWLMAIQPHVSDGTVDDEEEARLYTYIVDMATEAEAGGEMDSSSNALCSRVVRIWATILSGKAHWNVVRMIGKILGAYARILEVQCV</sequence>
<gene>
    <name evidence="10" type="ORF">ASPCAL13738</name>
</gene>